<gene>
    <name evidence="2" type="ORF">AVEN_220274_1</name>
</gene>
<dbReference type="Proteomes" id="UP000499080">
    <property type="component" value="Unassembled WGS sequence"/>
</dbReference>
<keyword evidence="1" id="KW-1133">Transmembrane helix</keyword>
<organism evidence="2 3">
    <name type="scientific">Araneus ventricosus</name>
    <name type="common">Orbweaver spider</name>
    <name type="synonym">Epeira ventricosa</name>
    <dbReference type="NCBI Taxonomy" id="182803"/>
    <lineage>
        <taxon>Eukaryota</taxon>
        <taxon>Metazoa</taxon>
        <taxon>Ecdysozoa</taxon>
        <taxon>Arthropoda</taxon>
        <taxon>Chelicerata</taxon>
        <taxon>Arachnida</taxon>
        <taxon>Araneae</taxon>
        <taxon>Araneomorphae</taxon>
        <taxon>Entelegynae</taxon>
        <taxon>Araneoidea</taxon>
        <taxon>Araneidae</taxon>
        <taxon>Araneus</taxon>
    </lineage>
</organism>
<evidence type="ECO:0000313" key="3">
    <source>
        <dbReference type="Proteomes" id="UP000499080"/>
    </source>
</evidence>
<dbReference type="OrthoDB" id="5800391at2759"/>
<keyword evidence="3" id="KW-1185">Reference proteome</keyword>
<feature type="transmembrane region" description="Helical" evidence="1">
    <location>
        <begin position="76"/>
        <end position="95"/>
    </location>
</feature>
<keyword evidence="1" id="KW-0472">Membrane</keyword>
<proteinExistence type="predicted"/>
<feature type="transmembrane region" description="Helical" evidence="1">
    <location>
        <begin position="161"/>
        <end position="184"/>
    </location>
</feature>
<sequence>MIKRYLSRKYSRIINLLLFVIFASTIFLSAVSAYFLLEEKDSLFCTFGYNISRLKFVTYFICSYANYSNYLEYPCLALLSMCILIHNYGLLLLQYHKSLRDMDFSKIPANLEIILKDYNKLEENLIFLKRTLAQPLSLMLLIAILNLYTALSAVLQLEILPYKVVGLCTRAFIGVVIFLSLCFFSCRVPKYMMEIQATMGSLINKHKPKSFTEIFLLHRIEKKDVVYLSTYGGIYFKRSFLLSAFGTLLTYGLLISSLKFSKDK</sequence>
<feature type="transmembrane region" description="Helical" evidence="1">
    <location>
        <begin position="240"/>
        <end position="258"/>
    </location>
</feature>
<evidence type="ECO:0000256" key="1">
    <source>
        <dbReference type="SAM" id="Phobius"/>
    </source>
</evidence>
<protein>
    <recommendedName>
        <fullName evidence="4">Gustatory receptor</fullName>
    </recommendedName>
</protein>
<evidence type="ECO:0000313" key="2">
    <source>
        <dbReference type="EMBL" id="GBN74686.1"/>
    </source>
</evidence>
<dbReference type="AlphaFoldDB" id="A0A4Y2RGY7"/>
<feature type="transmembrane region" description="Helical" evidence="1">
    <location>
        <begin position="136"/>
        <end position="155"/>
    </location>
</feature>
<name>A0A4Y2RGY7_ARAVE</name>
<feature type="transmembrane region" description="Helical" evidence="1">
    <location>
        <begin position="12"/>
        <end position="37"/>
    </location>
</feature>
<comment type="caution">
    <text evidence="2">The sequence shown here is derived from an EMBL/GenBank/DDBJ whole genome shotgun (WGS) entry which is preliminary data.</text>
</comment>
<accession>A0A4Y2RGY7</accession>
<evidence type="ECO:0008006" key="4">
    <source>
        <dbReference type="Google" id="ProtNLM"/>
    </source>
</evidence>
<reference evidence="2 3" key="1">
    <citation type="journal article" date="2019" name="Sci. Rep.">
        <title>Orb-weaving spider Araneus ventricosus genome elucidates the spidroin gene catalogue.</title>
        <authorList>
            <person name="Kono N."/>
            <person name="Nakamura H."/>
            <person name="Ohtoshi R."/>
            <person name="Moran D.A.P."/>
            <person name="Shinohara A."/>
            <person name="Yoshida Y."/>
            <person name="Fujiwara M."/>
            <person name="Mori M."/>
            <person name="Tomita M."/>
            <person name="Arakawa K."/>
        </authorList>
    </citation>
    <scope>NUCLEOTIDE SEQUENCE [LARGE SCALE GENOMIC DNA]</scope>
</reference>
<dbReference type="EMBL" id="BGPR01016960">
    <property type="protein sequence ID" value="GBN74686.1"/>
    <property type="molecule type" value="Genomic_DNA"/>
</dbReference>
<keyword evidence="1" id="KW-0812">Transmembrane</keyword>